<dbReference type="EMBL" id="JANTQA010000015">
    <property type="protein sequence ID" value="KAJ3448406.1"/>
    <property type="molecule type" value="Genomic_DNA"/>
</dbReference>
<organism evidence="8 9">
    <name type="scientific">Anaeramoeba flamelloides</name>
    <dbReference type="NCBI Taxonomy" id="1746091"/>
    <lineage>
        <taxon>Eukaryota</taxon>
        <taxon>Metamonada</taxon>
        <taxon>Anaeramoebidae</taxon>
        <taxon>Anaeramoeba</taxon>
    </lineage>
</organism>
<comment type="caution">
    <text evidence="8">The sequence shown here is derived from an EMBL/GenBank/DDBJ whole genome shotgun (WGS) entry which is preliminary data.</text>
</comment>
<comment type="subcellular location">
    <subcellularLocation>
        <location evidence="1">Cytoplasm</location>
    </subcellularLocation>
</comment>
<feature type="compositionally biased region" description="Acidic residues" evidence="6">
    <location>
        <begin position="671"/>
        <end position="687"/>
    </location>
</feature>
<feature type="domain" description="Rab3GAP catalytic subunit conserved" evidence="7">
    <location>
        <begin position="812"/>
        <end position="959"/>
    </location>
</feature>
<evidence type="ECO:0000313" key="8">
    <source>
        <dbReference type="EMBL" id="KAJ3448406.1"/>
    </source>
</evidence>
<dbReference type="PANTHER" id="PTHR21422:SF9">
    <property type="entry name" value="RAB3 GTPASE-ACTIVATING PROTEIN CATALYTIC SUBUNIT"/>
    <property type="match status" value="1"/>
</dbReference>
<protein>
    <recommendedName>
        <fullName evidence="3">Rab3 GTPase-activating protein catalytic subunit</fullName>
    </recommendedName>
</protein>
<feature type="compositionally biased region" description="Basic and acidic residues" evidence="6">
    <location>
        <begin position="594"/>
        <end position="633"/>
    </location>
</feature>
<evidence type="ECO:0000256" key="3">
    <source>
        <dbReference type="ARBA" id="ARBA00015817"/>
    </source>
</evidence>
<feature type="compositionally biased region" description="Polar residues" evidence="6">
    <location>
        <begin position="1"/>
        <end position="11"/>
    </location>
</feature>
<feature type="compositionally biased region" description="Basic and acidic residues" evidence="6">
    <location>
        <begin position="735"/>
        <end position="778"/>
    </location>
</feature>
<dbReference type="Pfam" id="PF13890">
    <property type="entry name" value="Rab3-GTPase_cat"/>
    <property type="match status" value="1"/>
</dbReference>
<evidence type="ECO:0000259" key="7">
    <source>
        <dbReference type="Pfam" id="PF13890"/>
    </source>
</evidence>
<feature type="region of interest" description="Disordered" evidence="6">
    <location>
        <begin position="594"/>
        <end position="778"/>
    </location>
</feature>
<dbReference type="InterPro" id="IPR045700">
    <property type="entry name" value="Rab3GAP1"/>
</dbReference>
<dbReference type="AlphaFoldDB" id="A0AAV8A5W9"/>
<reference evidence="8" key="1">
    <citation type="submission" date="2022-08" db="EMBL/GenBank/DDBJ databases">
        <title>Novel sulphate-reducing endosymbionts in the free-living metamonad Anaeramoeba.</title>
        <authorList>
            <person name="Jerlstrom-Hultqvist J."/>
            <person name="Cepicka I."/>
            <person name="Gallot-Lavallee L."/>
            <person name="Salas-Leiva D."/>
            <person name="Curtis B.A."/>
            <person name="Zahonova K."/>
            <person name="Pipaliya S."/>
            <person name="Dacks J."/>
            <person name="Roger A.J."/>
        </authorList>
    </citation>
    <scope>NUCLEOTIDE SEQUENCE</scope>
    <source>
        <strain evidence="8">Busselton2</strain>
    </source>
</reference>
<dbReference type="Proteomes" id="UP001146793">
    <property type="component" value="Unassembled WGS sequence"/>
</dbReference>
<accession>A0AAV8A5W9</accession>
<sequence length="1171" mass="136707">MNNNSNSPISSDQEDPIESDNITVPTDWEQFISELELTLCEWGLSKGEELSEILNPNQQIEHTLKFDNKNYLLKYYNHLHHTPNEKEKKPLSSHNHKTQEQIKKRSNDFLNTQTTNIPSLFGVTEFLLLQPESEVMSISLATCILSSCILSINSCESQIPIFLPVYEKEQELFLGYSFNKNIRIMFENEIIQYEKSKEFPLNELLSSFSTKLELSLLKKPIEIYRHPQFIYDLYPNSLPINKRYLGFFPIPVQWYKKKSKLFELFENFQDPILKLQLYLEWEELTSSSLAVEEIFDSLTPQNAVKWEIKPIFHEKINCFLVRSLYQIINWKFNSKKMESFSIFLSKRKKKKQKGEKIFGVVGKITSKLSKSSGNELFLPKYTQNDLLVMLFTEENNLQRSFSNDLQDHHSNKNTENKLINKKQIENLNTKNENENEKGKEKGIVHMEVSENEKEKEKGEEKENEKEKENDKKNENENEKEKQKGNKIKKGNSNINNDELKKTIKKLDYLLKTCPKHCLLSEFALYCAFQDSLRDVASLWKEFCRAISWYCKSNRLIPKIPVASPDLGCCVLYQKLQFINLCIEKNIRLAKRNEMENNSEKNEGKGNKEDKGDKEEEKKKEEEKEEENLNRDESYNTSYGENKNEKNYIEKEDERVEEINGNQESKEKKNDEEEDLETLDLDILDDFGNDYNSSETESLNDDISSLSSSESDEDPLNIENNSKTKNKELISNSENENNKENKEDKEDNDGKVGKGNEKEEGIERGVEREREKENGGERTEMMNQEDIIRELTISKITPIFDSQKLVEDKVVYERVGNKKIIEGLTLMKTGEEMWEPETQEPLYLTEDTLQAQLELFVKLGTDKHATDIRAKIQSVQLLSDMQAFKAANPGCILEDFVRWYSPRDFIQTTDSKTGELSERMKKAENIWVKTWNYSKAIPAKDQNPLFDPIKESENALSYLENLKPNELLEQISRIAIQSCLSMMISSPLSSTPKISRYITKLVKSITQVYKHKSSEIGKSHFNKLLKKFKKVELELVKAHSILKKFNEKDEFLQRYLNSKNGMIQVKTESERELISNLYNYNKCGEKEERMATKKLVDEDEDELGEENVVEEENNYKDNKNKIFLNSPSIQKYILRTTVPRPIFSETPLVQRYSTQLFNGKLKISSSFSEEYL</sequence>
<gene>
    <name evidence="8" type="ORF">M0812_00885</name>
</gene>
<name>A0AAV8A5W9_9EUKA</name>
<evidence type="ECO:0000256" key="6">
    <source>
        <dbReference type="SAM" id="MobiDB-lite"/>
    </source>
</evidence>
<evidence type="ECO:0000313" key="9">
    <source>
        <dbReference type="Proteomes" id="UP001146793"/>
    </source>
</evidence>
<dbReference type="PANTHER" id="PTHR21422">
    <property type="entry name" value="RAB3 GTPASE-ACTIVATING PROTEIN CATALYTIC SUBUNIT"/>
    <property type="match status" value="1"/>
</dbReference>
<feature type="region of interest" description="Disordered" evidence="6">
    <location>
        <begin position="401"/>
        <end position="494"/>
    </location>
</feature>
<evidence type="ECO:0000256" key="4">
    <source>
        <dbReference type="ARBA" id="ARBA00022468"/>
    </source>
</evidence>
<evidence type="ECO:0000256" key="2">
    <source>
        <dbReference type="ARBA" id="ARBA00008856"/>
    </source>
</evidence>
<keyword evidence="4" id="KW-0343">GTPase activation</keyword>
<feature type="compositionally biased region" description="Basic and acidic residues" evidence="6">
    <location>
        <begin position="431"/>
        <end position="483"/>
    </location>
</feature>
<proteinExistence type="inferred from homology"/>
<keyword evidence="5" id="KW-0963">Cytoplasm</keyword>
<dbReference type="GO" id="GO:0005096">
    <property type="term" value="F:GTPase activator activity"/>
    <property type="evidence" value="ECO:0007669"/>
    <property type="project" value="UniProtKB-KW"/>
</dbReference>
<evidence type="ECO:0000256" key="5">
    <source>
        <dbReference type="ARBA" id="ARBA00022490"/>
    </source>
</evidence>
<dbReference type="GO" id="GO:0005737">
    <property type="term" value="C:cytoplasm"/>
    <property type="evidence" value="ECO:0007669"/>
    <property type="project" value="UniProtKB-SubCell"/>
</dbReference>
<evidence type="ECO:0000256" key="1">
    <source>
        <dbReference type="ARBA" id="ARBA00004496"/>
    </source>
</evidence>
<comment type="similarity">
    <text evidence="2">Belongs to the Rab3-GAP catalytic subunit family.</text>
</comment>
<feature type="compositionally biased region" description="Basic and acidic residues" evidence="6">
    <location>
        <begin position="405"/>
        <end position="415"/>
    </location>
</feature>
<feature type="compositionally biased region" description="Basic and acidic residues" evidence="6">
    <location>
        <begin position="641"/>
        <end position="670"/>
    </location>
</feature>
<feature type="region of interest" description="Disordered" evidence="6">
    <location>
        <begin position="1"/>
        <end position="21"/>
    </location>
</feature>
<dbReference type="InterPro" id="IPR026147">
    <property type="entry name" value="Rab3GAP1_conserved"/>
</dbReference>